<evidence type="ECO:0000313" key="8">
    <source>
        <dbReference type="Proteomes" id="UP000832034"/>
    </source>
</evidence>
<reference evidence="7" key="2">
    <citation type="journal article" date="2022" name="Res Sq">
        <title>Evolution of multicellular longitudinally dividing oral cavity symbionts (Neisseriaceae).</title>
        <authorList>
            <person name="Nyongesa S."/>
            <person name="Weber P."/>
            <person name="Bernet E."/>
            <person name="Pullido F."/>
            <person name="Nieckarz M."/>
            <person name="Delaby M."/>
            <person name="Nieves C."/>
            <person name="Viehboeck T."/>
            <person name="Krause N."/>
            <person name="Rivera-Millot A."/>
            <person name="Nakamura A."/>
            <person name="Vischer N."/>
            <person name="VanNieuwenhze M."/>
            <person name="Brun Y."/>
            <person name="Cava F."/>
            <person name="Bulgheresi S."/>
            <person name="Veyrier F."/>
        </authorList>
    </citation>
    <scope>NUCLEOTIDE SEQUENCE</scope>
    <source>
        <strain evidence="7">SAG 1488-6</strain>
    </source>
</reference>
<feature type="transmembrane region" description="Helical" evidence="5">
    <location>
        <begin position="345"/>
        <end position="364"/>
    </location>
</feature>
<feature type="domain" description="Major facilitator superfamily (MFS) profile" evidence="6">
    <location>
        <begin position="21"/>
        <end position="442"/>
    </location>
</feature>
<dbReference type="InterPro" id="IPR005829">
    <property type="entry name" value="Sugar_transporter_CS"/>
</dbReference>
<dbReference type="InterPro" id="IPR011701">
    <property type="entry name" value="MFS"/>
</dbReference>
<feature type="transmembrane region" description="Helical" evidence="5">
    <location>
        <begin position="113"/>
        <end position="133"/>
    </location>
</feature>
<sequence>MKINVQEFFNQHKLSSFQWMIFVFTFLVAFFDGLDTAAIGYIAPSLLAEWGMEKKELAPVMSAALFGLAFGAVAFGPLADKVGRKLMLVVSVFIFSAFSIASAFATNLTQLEILRFITGVGLGAAMPNAVTILSEFCPEKKRSFLVNTMYCGFPLGAAAGGFVSAWLIPNFGWQSVLIVGGSIPLIMSIIMLFMIPESVNYMVLNKHPLDKIKRTLAKIDPSANQATEFVLTEKAPVTTNQQSGMSVVLSKHYIVGSVMLWASYFLGLMVFYAIINWMPTLIAEAKGAGMDPKLGPVISGLFALGGLGAIANGWLMDRFNGNLLIALFSILTAVFVGIIGVSLSWGVSAFIAVVILAGIFQNTAQSSLPSLAANFYPTAGRTTGVSWMTGIGRFGAIAGSFLMAEMVAREMTLENMFYVLAIPSVIMMVCLLVKNAVYPEKKSASNANQVVGH</sequence>
<dbReference type="Proteomes" id="UP000832034">
    <property type="component" value="Chromosome"/>
</dbReference>
<feature type="transmembrane region" description="Helical" evidence="5">
    <location>
        <begin position="295"/>
        <end position="315"/>
    </location>
</feature>
<reference evidence="7" key="1">
    <citation type="submission" date="2021-12" db="EMBL/GenBank/DDBJ databases">
        <authorList>
            <person name="Veyrier F.J."/>
        </authorList>
    </citation>
    <scope>NUCLEOTIDE SEQUENCE</scope>
    <source>
        <strain evidence="7">SAG 1488-6</strain>
    </source>
</reference>
<evidence type="ECO:0000256" key="3">
    <source>
        <dbReference type="ARBA" id="ARBA00022989"/>
    </source>
</evidence>
<keyword evidence="2 5" id="KW-0812">Transmembrane</keyword>
<evidence type="ECO:0000256" key="2">
    <source>
        <dbReference type="ARBA" id="ARBA00022692"/>
    </source>
</evidence>
<dbReference type="Gene3D" id="1.20.1250.20">
    <property type="entry name" value="MFS general substrate transporter like domains"/>
    <property type="match status" value="1"/>
</dbReference>
<protein>
    <submittedName>
        <fullName evidence="7">MFS transporter</fullName>
    </submittedName>
</protein>
<keyword evidence="3 5" id="KW-1133">Transmembrane helix</keyword>
<feature type="transmembrane region" description="Helical" evidence="5">
    <location>
        <begin position="322"/>
        <end position="339"/>
    </location>
</feature>
<feature type="transmembrane region" description="Helical" evidence="5">
    <location>
        <begin position="173"/>
        <end position="195"/>
    </location>
</feature>
<accession>A0ABY4EIJ2</accession>
<keyword evidence="4 5" id="KW-0472">Membrane</keyword>
<feature type="transmembrane region" description="Helical" evidence="5">
    <location>
        <begin position="416"/>
        <end position="433"/>
    </location>
</feature>
<dbReference type="PANTHER" id="PTHR23508">
    <property type="entry name" value="CARBOXYLIC ACID TRANSPORTER PROTEIN HOMOLOG"/>
    <property type="match status" value="1"/>
</dbReference>
<dbReference type="EMBL" id="CP091512">
    <property type="protein sequence ID" value="UOO93192.1"/>
    <property type="molecule type" value="Genomic_DNA"/>
</dbReference>
<organism evidence="7 8">
    <name type="scientific">Vitreoscilla stercoraria</name>
    <dbReference type="NCBI Taxonomy" id="61"/>
    <lineage>
        <taxon>Bacteria</taxon>
        <taxon>Pseudomonadati</taxon>
        <taxon>Pseudomonadota</taxon>
        <taxon>Betaproteobacteria</taxon>
        <taxon>Neisseriales</taxon>
        <taxon>Neisseriaceae</taxon>
        <taxon>Vitreoscilla</taxon>
    </lineage>
</organism>
<dbReference type="PROSITE" id="PS00217">
    <property type="entry name" value="SUGAR_TRANSPORT_2"/>
    <property type="match status" value="1"/>
</dbReference>
<feature type="transmembrane region" description="Helical" evidence="5">
    <location>
        <begin position="145"/>
        <end position="167"/>
    </location>
</feature>
<feature type="transmembrane region" description="Helical" evidence="5">
    <location>
        <begin position="385"/>
        <end position="404"/>
    </location>
</feature>
<evidence type="ECO:0000259" key="6">
    <source>
        <dbReference type="PROSITE" id="PS50850"/>
    </source>
</evidence>
<keyword evidence="8" id="KW-1185">Reference proteome</keyword>
<name>A0ABY4EIJ2_VITST</name>
<feature type="transmembrane region" description="Helical" evidence="5">
    <location>
        <begin position="86"/>
        <end position="107"/>
    </location>
</feature>
<feature type="transmembrane region" description="Helical" evidence="5">
    <location>
        <begin position="253"/>
        <end position="275"/>
    </location>
</feature>
<dbReference type="PANTHER" id="PTHR23508:SF10">
    <property type="entry name" value="CARBOXYLIC ACID TRANSPORTER PROTEIN HOMOLOG"/>
    <property type="match status" value="1"/>
</dbReference>
<evidence type="ECO:0000256" key="1">
    <source>
        <dbReference type="ARBA" id="ARBA00004141"/>
    </source>
</evidence>
<feature type="transmembrane region" description="Helical" evidence="5">
    <location>
        <begin position="21"/>
        <end position="42"/>
    </location>
</feature>
<comment type="subcellular location">
    <subcellularLocation>
        <location evidence="1">Membrane</location>
        <topology evidence="1">Multi-pass membrane protein</topology>
    </subcellularLocation>
</comment>
<dbReference type="PROSITE" id="PS50850">
    <property type="entry name" value="MFS"/>
    <property type="match status" value="1"/>
</dbReference>
<dbReference type="InterPro" id="IPR020846">
    <property type="entry name" value="MFS_dom"/>
</dbReference>
<gene>
    <name evidence="7" type="ORF">LVJ81_03930</name>
</gene>
<evidence type="ECO:0000313" key="7">
    <source>
        <dbReference type="EMBL" id="UOO93192.1"/>
    </source>
</evidence>
<dbReference type="Pfam" id="PF07690">
    <property type="entry name" value="MFS_1"/>
    <property type="match status" value="1"/>
</dbReference>
<evidence type="ECO:0000256" key="4">
    <source>
        <dbReference type="ARBA" id="ARBA00023136"/>
    </source>
</evidence>
<dbReference type="CDD" id="cd17365">
    <property type="entry name" value="MFS_PcaK_like"/>
    <property type="match status" value="1"/>
</dbReference>
<dbReference type="RefSeq" id="WP_040755620.1">
    <property type="nucleotide sequence ID" value="NZ_CP091512.1"/>
</dbReference>
<proteinExistence type="predicted"/>
<dbReference type="InterPro" id="IPR036259">
    <property type="entry name" value="MFS_trans_sf"/>
</dbReference>
<feature type="transmembrane region" description="Helical" evidence="5">
    <location>
        <begin position="57"/>
        <end position="79"/>
    </location>
</feature>
<dbReference type="SUPFAM" id="SSF103473">
    <property type="entry name" value="MFS general substrate transporter"/>
    <property type="match status" value="1"/>
</dbReference>
<evidence type="ECO:0000256" key="5">
    <source>
        <dbReference type="SAM" id="Phobius"/>
    </source>
</evidence>